<evidence type="ECO:0000313" key="3">
    <source>
        <dbReference type="Proteomes" id="UP000294919"/>
    </source>
</evidence>
<dbReference type="RefSeq" id="WP_243116710.1">
    <property type="nucleotide sequence ID" value="NZ_SLWV01000039.1"/>
</dbReference>
<comment type="caution">
    <text evidence="2">The sequence shown here is derived from an EMBL/GenBank/DDBJ whole genome shotgun (WGS) entry which is preliminary data.</text>
</comment>
<protein>
    <submittedName>
        <fullName evidence="2">Uncharacterized protein</fullName>
    </submittedName>
</protein>
<organism evidence="2 3">
    <name type="scientific">Marinisporobacter balticus</name>
    <dbReference type="NCBI Taxonomy" id="2018667"/>
    <lineage>
        <taxon>Bacteria</taxon>
        <taxon>Bacillati</taxon>
        <taxon>Bacillota</taxon>
        <taxon>Clostridia</taxon>
        <taxon>Peptostreptococcales</taxon>
        <taxon>Thermotaleaceae</taxon>
        <taxon>Marinisporobacter</taxon>
    </lineage>
</organism>
<evidence type="ECO:0000313" key="2">
    <source>
        <dbReference type="EMBL" id="TCO68806.1"/>
    </source>
</evidence>
<dbReference type="AlphaFoldDB" id="A0A4R2KEP1"/>
<dbReference type="SUPFAM" id="SSF51604">
    <property type="entry name" value="Enolase C-terminal domain-like"/>
    <property type="match status" value="1"/>
</dbReference>
<dbReference type="InterPro" id="IPR036849">
    <property type="entry name" value="Enolase-like_C_sf"/>
</dbReference>
<keyword evidence="3" id="KW-1185">Reference proteome</keyword>
<accession>A0A4R2KEP1</accession>
<keyword evidence="1" id="KW-0479">Metal-binding</keyword>
<dbReference type="EMBL" id="SLWV01000039">
    <property type="protein sequence ID" value="TCO68806.1"/>
    <property type="molecule type" value="Genomic_DNA"/>
</dbReference>
<dbReference type="Proteomes" id="UP000294919">
    <property type="component" value="Unassembled WGS sequence"/>
</dbReference>
<sequence>MMDANQGMDVPSAAPAILNNIPVLPHYYKDYDVPLLTTIAKSYGAESFDWIDEIIDNYMVIENGYACPRQGNSWDFRFREDFLEEVK</sequence>
<proteinExistence type="predicted"/>
<reference evidence="2 3" key="1">
    <citation type="submission" date="2019-03" db="EMBL/GenBank/DDBJ databases">
        <title>Genomic Encyclopedia of Type Strains, Phase IV (KMG-IV): sequencing the most valuable type-strain genomes for metagenomic binning, comparative biology and taxonomic classification.</title>
        <authorList>
            <person name="Goeker M."/>
        </authorList>
    </citation>
    <scope>NUCLEOTIDE SEQUENCE [LARGE SCALE GENOMIC DNA]</scope>
    <source>
        <strain evidence="2 3">DSM 102940</strain>
    </source>
</reference>
<evidence type="ECO:0000256" key="1">
    <source>
        <dbReference type="ARBA" id="ARBA00022723"/>
    </source>
</evidence>
<gene>
    <name evidence="2" type="ORF">EV214_1399</name>
</gene>
<name>A0A4R2KEP1_9FIRM</name>
<dbReference type="GO" id="GO:0046872">
    <property type="term" value="F:metal ion binding"/>
    <property type="evidence" value="ECO:0007669"/>
    <property type="project" value="UniProtKB-KW"/>
</dbReference>